<dbReference type="PANTHER" id="PTHR42722:SF1">
    <property type="entry name" value="VALINE DEHYDROGENASE"/>
    <property type="match status" value="1"/>
</dbReference>
<dbReference type="SMART" id="SM00839">
    <property type="entry name" value="ELFV_dehydrog"/>
    <property type="match status" value="1"/>
</dbReference>
<keyword evidence="4" id="KW-0520">NAD</keyword>
<dbReference type="Gene3D" id="3.40.50.10860">
    <property type="entry name" value="Leucine Dehydrogenase, chain A, domain 1"/>
    <property type="match status" value="1"/>
</dbReference>
<name>A0A554NF72_9EURY</name>
<dbReference type="AlphaFoldDB" id="A0A554NF72"/>
<dbReference type="Proteomes" id="UP000319894">
    <property type="component" value="Unassembled WGS sequence"/>
</dbReference>
<dbReference type="SUPFAM" id="SSF51735">
    <property type="entry name" value="NAD(P)-binding Rossmann-fold domains"/>
    <property type="match status" value="1"/>
</dbReference>
<dbReference type="RefSeq" id="WP_144260489.1">
    <property type="nucleotide sequence ID" value="NZ_QMDX01000001.1"/>
</dbReference>
<dbReference type="InterPro" id="IPR006095">
    <property type="entry name" value="Glu/Leu/Phe/Val/Trp_DH"/>
</dbReference>
<dbReference type="PRINTS" id="PR00082">
    <property type="entry name" value="GLFDHDRGNASE"/>
</dbReference>
<comment type="subunit">
    <text evidence="2">Homohexamer.</text>
</comment>
<dbReference type="Pfam" id="PF00208">
    <property type="entry name" value="ELFV_dehydrog"/>
    <property type="match status" value="2"/>
</dbReference>
<dbReference type="PIRSF" id="PIRSF000188">
    <property type="entry name" value="Phe_leu_dh"/>
    <property type="match status" value="1"/>
</dbReference>
<keyword evidence="9" id="KW-1185">Reference proteome</keyword>
<sequence>MSFREMDAGGHEHVAYYRDEPTGLRCIVAVHDSRRGPAVGGTRMLAYDDEGGALTDALRLSRAMAYKTAAAELPLGGGKAVIIGDPAEKTDDLLRAYGRVVDSYGGRFVTGEDVNVDVSDLRVVESVTDHVGGTGGGDGTDVTAAGVVHGLRACFAETDGDDSLAGRRVAVQGVGKVGRALVARLVDAGAEVMVADVDGAAVAAVGDEFGVESVAPDAVYDEPCDAFAPCALGGVLNDETIPRLRCDVVCGSANNQLAGRRHADALAERGILYAPDYVVNAGGLVSGVVELEGGDPAAALERVGAVRGRLATMFRTARETGSTPLAAADRFAEARMAEGGERQLF</sequence>
<dbReference type="InterPro" id="IPR036291">
    <property type="entry name" value="NAD(P)-bd_dom_sf"/>
</dbReference>
<dbReference type="InterPro" id="IPR016211">
    <property type="entry name" value="Glu/Phe/Leu/Val/Trp_DH_bac/arc"/>
</dbReference>
<dbReference type="InParanoid" id="A0A554NF72"/>
<reference evidence="8 9" key="1">
    <citation type="submission" date="2018-06" db="EMBL/GenBank/DDBJ databases">
        <title>Natronomonas sp. F16-60 a new haloarchaeon isolated from a solar saltern of Isla Cristina, Huelva, Spain.</title>
        <authorList>
            <person name="Duran-Viseras A."/>
            <person name="Sanchez-Porro C."/>
            <person name="Ventosa A."/>
        </authorList>
    </citation>
    <scope>NUCLEOTIDE SEQUENCE [LARGE SCALE GENOMIC DNA]</scope>
    <source>
        <strain evidence="8 9">F16-60</strain>
    </source>
</reference>
<accession>A0A554NF72</accession>
<gene>
    <name evidence="8" type="ORF">DP107_02155</name>
</gene>
<keyword evidence="3 6" id="KW-0560">Oxidoreductase</keyword>
<dbReference type="InterPro" id="IPR046346">
    <property type="entry name" value="Aminoacid_DH-like_N_sf"/>
</dbReference>
<dbReference type="CDD" id="cd01075">
    <property type="entry name" value="NAD_bind_Leu_Phe_Val_DH"/>
    <property type="match status" value="1"/>
</dbReference>
<evidence type="ECO:0000256" key="4">
    <source>
        <dbReference type="ARBA" id="ARBA00023027"/>
    </source>
</evidence>
<evidence type="ECO:0000256" key="1">
    <source>
        <dbReference type="ARBA" id="ARBA00006382"/>
    </source>
</evidence>
<dbReference type="InterPro" id="IPR006096">
    <property type="entry name" value="Glu/Leu/Phe/Val/Trp_DH_C"/>
</dbReference>
<evidence type="ECO:0000259" key="7">
    <source>
        <dbReference type="SMART" id="SM00839"/>
    </source>
</evidence>
<protein>
    <submittedName>
        <fullName evidence="8">Leucine dehydrogenase</fullName>
    </submittedName>
</protein>
<dbReference type="InterPro" id="IPR006097">
    <property type="entry name" value="Glu/Leu/Phe/Val/Trp_DH_dimer"/>
</dbReference>
<evidence type="ECO:0000313" key="8">
    <source>
        <dbReference type="EMBL" id="TSD16008.1"/>
    </source>
</evidence>
<dbReference type="Pfam" id="PF02812">
    <property type="entry name" value="ELFV_dehydrog_N"/>
    <property type="match status" value="1"/>
</dbReference>
<feature type="domain" description="Glutamate/phenylalanine/leucine/valine/L-tryptophan dehydrogenase C-terminal" evidence="7">
    <location>
        <begin position="137"/>
        <end position="344"/>
    </location>
</feature>
<evidence type="ECO:0000256" key="6">
    <source>
        <dbReference type="RuleBase" id="RU004417"/>
    </source>
</evidence>
<evidence type="ECO:0000256" key="2">
    <source>
        <dbReference type="ARBA" id="ARBA00011643"/>
    </source>
</evidence>
<dbReference type="EMBL" id="QMDX01000001">
    <property type="protein sequence ID" value="TSD16008.1"/>
    <property type="molecule type" value="Genomic_DNA"/>
</dbReference>
<dbReference type="InterPro" id="IPR033524">
    <property type="entry name" value="Glu/Leu/Phe/Val_DH_AS"/>
</dbReference>
<dbReference type="PROSITE" id="PS00074">
    <property type="entry name" value="GLFV_DEHYDROGENASE"/>
    <property type="match status" value="1"/>
</dbReference>
<proteinExistence type="inferred from homology"/>
<comment type="caution">
    <text evidence="8">The sequence shown here is derived from an EMBL/GenBank/DDBJ whole genome shotgun (WGS) entry which is preliminary data.</text>
</comment>
<organism evidence="8 9">
    <name type="scientific">Haloglomus irregulare</name>
    <dbReference type="NCBI Taxonomy" id="2234134"/>
    <lineage>
        <taxon>Archaea</taxon>
        <taxon>Methanobacteriati</taxon>
        <taxon>Methanobacteriota</taxon>
        <taxon>Stenosarchaea group</taxon>
        <taxon>Halobacteria</taxon>
        <taxon>Halobacteriales</taxon>
        <taxon>Natronomonadaceae</taxon>
        <taxon>Haloglomus</taxon>
    </lineage>
</organism>
<comment type="similarity">
    <text evidence="1 6">Belongs to the Glu/Leu/Phe/Val dehydrogenases family.</text>
</comment>
<dbReference type="SUPFAM" id="SSF53223">
    <property type="entry name" value="Aminoacid dehydrogenase-like, N-terminal domain"/>
    <property type="match status" value="1"/>
</dbReference>
<dbReference type="Gene3D" id="3.40.50.720">
    <property type="entry name" value="NAD(P)-binding Rossmann-like Domain"/>
    <property type="match status" value="1"/>
</dbReference>
<feature type="active site" description="Proton donor/acceptor" evidence="5">
    <location>
        <position position="79"/>
    </location>
</feature>
<dbReference type="GO" id="GO:0016639">
    <property type="term" value="F:oxidoreductase activity, acting on the CH-NH2 group of donors, NAD or NADP as acceptor"/>
    <property type="evidence" value="ECO:0007669"/>
    <property type="project" value="InterPro"/>
</dbReference>
<evidence type="ECO:0000313" key="9">
    <source>
        <dbReference type="Proteomes" id="UP000319894"/>
    </source>
</evidence>
<dbReference type="GO" id="GO:0006520">
    <property type="term" value="P:amino acid metabolic process"/>
    <property type="evidence" value="ECO:0007669"/>
    <property type="project" value="InterPro"/>
</dbReference>
<evidence type="ECO:0000256" key="3">
    <source>
        <dbReference type="ARBA" id="ARBA00023002"/>
    </source>
</evidence>
<dbReference type="OrthoDB" id="6425at2157"/>
<dbReference type="SMR" id="A0A554NF72"/>
<evidence type="ECO:0000256" key="5">
    <source>
        <dbReference type="PIRSR" id="PIRSR000188-1"/>
    </source>
</evidence>
<dbReference type="PANTHER" id="PTHR42722">
    <property type="entry name" value="LEUCINE DEHYDROGENASE"/>
    <property type="match status" value="1"/>
</dbReference>